<evidence type="ECO:0000313" key="1">
    <source>
        <dbReference type="EMBL" id="OMH81525.1"/>
    </source>
</evidence>
<comment type="caution">
    <text evidence="1">The sequence shown here is derived from an EMBL/GenBank/DDBJ whole genome shotgun (WGS) entry which is preliminary data.</text>
</comment>
<dbReference type="OrthoDB" id="191601at2759"/>
<dbReference type="InterPro" id="IPR008551">
    <property type="entry name" value="TANGO2"/>
</dbReference>
<organism evidence="1 2">
    <name type="scientific">Zancudomyces culisetae</name>
    <name type="common">Gut fungus</name>
    <name type="synonym">Smittium culisetae</name>
    <dbReference type="NCBI Taxonomy" id="1213189"/>
    <lineage>
        <taxon>Eukaryota</taxon>
        <taxon>Fungi</taxon>
        <taxon>Fungi incertae sedis</taxon>
        <taxon>Zoopagomycota</taxon>
        <taxon>Kickxellomycotina</taxon>
        <taxon>Harpellomycetes</taxon>
        <taxon>Harpellales</taxon>
        <taxon>Legeriomycetaceae</taxon>
        <taxon>Zancudomyces</taxon>
    </lineage>
</organism>
<accession>A0A1R1PKN7</accession>
<dbReference type="EMBL" id="LSSK01000874">
    <property type="protein sequence ID" value="OMH81525.1"/>
    <property type="molecule type" value="Genomic_DNA"/>
</dbReference>
<evidence type="ECO:0000313" key="2">
    <source>
        <dbReference type="Proteomes" id="UP000188320"/>
    </source>
</evidence>
<proteinExistence type="predicted"/>
<keyword evidence="2" id="KW-1185">Reference proteome</keyword>
<reference evidence="2" key="1">
    <citation type="submission" date="2017-01" db="EMBL/GenBank/DDBJ databases">
        <authorList>
            <person name="Wang Y."/>
            <person name="White M."/>
            <person name="Kvist S."/>
            <person name="Moncalvo J.-M."/>
        </authorList>
    </citation>
    <scope>NUCLEOTIDE SEQUENCE [LARGE SCALE GENOMIC DNA]</scope>
    <source>
        <strain evidence="2">COL-18-3</strain>
    </source>
</reference>
<name>A0A1R1PKN7_ZANCU</name>
<sequence>MCIVFWKLNQNPPKGLPIKFIYAGNRDEFFNRPTKPMHYWKDEAVKILAPLDMQPAEEQRGTWFGINEYGRLGFLTNFYEEKFKTPGKKSRGLLVREFLTYGREGVDLFNKEKNIENELDRELPQKEAIRGLNIKDYLEKLSEEADDFDGFNLVVVDLNSMDSYYFTNRHGTSQKYIEKISGEDCHGVSNSLLDRWPKVEKGKKMIEELLETPYITQETFVEEMFKILNNQEPFSVELPPTIPEFRHAICIPKIDSSGEIGADTNLYGTRTSIIVIVDMENNVTVYERQLHSNFQNIVTTDEPHDTVHTFKLNIKPN</sequence>
<dbReference type="AlphaFoldDB" id="A0A1R1PKN7"/>
<dbReference type="Pfam" id="PF05742">
    <property type="entry name" value="TANGO2"/>
    <property type="match status" value="1"/>
</dbReference>
<protein>
    <submittedName>
        <fullName evidence="1">Transport and Golgi organization-like protein</fullName>
    </submittedName>
</protein>
<dbReference type="Proteomes" id="UP000188320">
    <property type="component" value="Unassembled WGS sequence"/>
</dbReference>
<dbReference type="PANTHER" id="PTHR17985:SF8">
    <property type="entry name" value="TRANSPORT AND GOLGI ORGANIZATION PROTEIN 2 HOMOLOG"/>
    <property type="match status" value="1"/>
</dbReference>
<gene>
    <name evidence="1" type="ORF">AX774_g5015</name>
</gene>
<dbReference type="PANTHER" id="PTHR17985">
    <property type="entry name" value="SER/THR-RICH PROTEIN T10 IN DGCR REGION"/>
    <property type="match status" value="1"/>
</dbReference>